<dbReference type="Pfam" id="PF00528">
    <property type="entry name" value="BPD_transp_1"/>
    <property type="match status" value="1"/>
</dbReference>
<keyword evidence="10" id="KW-1185">Reference proteome</keyword>
<feature type="domain" description="ABC transmembrane type-1" evidence="8">
    <location>
        <begin position="101"/>
        <end position="294"/>
    </location>
</feature>
<protein>
    <submittedName>
        <fullName evidence="9">Sugar ABC transporter permease</fullName>
    </submittedName>
</protein>
<dbReference type="GO" id="GO:0005886">
    <property type="term" value="C:plasma membrane"/>
    <property type="evidence" value="ECO:0007669"/>
    <property type="project" value="UniProtKB-SubCell"/>
</dbReference>
<dbReference type="SUPFAM" id="SSF161098">
    <property type="entry name" value="MetI-like"/>
    <property type="match status" value="1"/>
</dbReference>
<evidence type="ECO:0000256" key="3">
    <source>
        <dbReference type="ARBA" id="ARBA00022475"/>
    </source>
</evidence>
<organism evidence="9 10">
    <name type="scientific">Microlunatus endophyticus</name>
    <dbReference type="NCBI Taxonomy" id="1716077"/>
    <lineage>
        <taxon>Bacteria</taxon>
        <taxon>Bacillati</taxon>
        <taxon>Actinomycetota</taxon>
        <taxon>Actinomycetes</taxon>
        <taxon>Propionibacteriales</taxon>
        <taxon>Propionibacteriaceae</taxon>
        <taxon>Microlunatus</taxon>
    </lineage>
</organism>
<comment type="similarity">
    <text evidence="7">Belongs to the binding-protein-dependent transport system permease family.</text>
</comment>
<keyword evidence="5 7" id="KW-1133">Transmembrane helix</keyword>
<evidence type="ECO:0000256" key="6">
    <source>
        <dbReference type="ARBA" id="ARBA00023136"/>
    </source>
</evidence>
<name>A0A917W5Y9_9ACTN</name>
<keyword evidence="2 7" id="KW-0813">Transport</keyword>
<proteinExistence type="inferred from homology"/>
<feature type="transmembrane region" description="Helical" evidence="7">
    <location>
        <begin position="40"/>
        <end position="65"/>
    </location>
</feature>
<feature type="transmembrane region" description="Helical" evidence="7">
    <location>
        <begin position="212"/>
        <end position="233"/>
    </location>
</feature>
<keyword evidence="6 7" id="KW-0472">Membrane</keyword>
<comment type="subcellular location">
    <subcellularLocation>
        <location evidence="1 7">Cell membrane</location>
        <topology evidence="1 7">Multi-pass membrane protein</topology>
    </subcellularLocation>
</comment>
<evidence type="ECO:0000313" key="10">
    <source>
        <dbReference type="Proteomes" id="UP000613840"/>
    </source>
</evidence>
<feature type="transmembrane region" description="Helical" evidence="7">
    <location>
        <begin position="100"/>
        <end position="124"/>
    </location>
</feature>
<evidence type="ECO:0000256" key="5">
    <source>
        <dbReference type="ARBA" id="ARBA00022989"/>
    </source>
</evidence>
<evidence type="ECO:0000256" key="4">
    <source>
        <dbReference type="ARBA" id="ARBA00022692"/>
    </source>
</evidence>
<reference evidence="9" key="1">
    <citation type="journal article" date="2014" name="Int. J. Syst. Evol. Microbiol.">
        <title>Complete genome sequence of Corynebacterium casei LMG S-19264T (=DSM 44701T), isolated from a smear-ripened cheese.</title>
        <authorList>
            <consortium name="US DOE Joint Genome Institute (JGI-PGF)"/>
            <person name="Walter F."/>
            <person name="Albersmeier A."/>
            <person name="Kalinowski J."/>
            <person name="Ruckert C."/>
        </authorList>
    </citation>
    <scope>NUCLEOTIDE SEQUENCE</scope>
    <source>
        <strain evidence="9">CGMCC 4.7306</strain>
    </source>
</reference>
<keyword evidence="4 7" id="KW-0812">Transmembrane</keyword>
<dbReference type="CDD" id="cd06261">
    <property type="entry name" value="TM_PBP2"/>
    <property type="match status" value="1"/>
</dbReference>
<dbReference type="Gene3D" id="1.10.3720.10">
    <property type="entry name" value="MetI-like"/>
    <property type="match status" value="1"/>
</dbReference>
<evidence type="ECO:0000256" key="7">
    <source>
        <dbReference type="RuleBase" id="RU363032"/>
    </source>
</evidence>
<accession>A0A917W5Y9</accession>
<dbReference type="EMBL" id="BMMZ01000009">
    <property type="protein sequence ID" value="GGL72778.1"/>
    <property type="molecule type" value="Genomic_DNA"/>
</dbReference>
<evidence type="ECO:0000256" key="1">
    <source>
        <dbReference type="ARBA" id="ARBA00004651"/>
    </source>
</evidence>
<feature type="transmembrane region" description="Helical" evidence="7">
    <location>
        <begin position="136"/>
        <end position="156"/>
    </location>
</feature>
<sequence>MTMPAASATYPSRKVEPGSDLVIKRHVPLSRRVPMTVSRICWYLLCSLLGATMLVPLLWMVSIALKPDSNILQLPPQLLPSSFQWSNFVSGPREIHFPQLLANTVTITVLSVFGSVASSMLVGYAIARIQFPGRNFWFYLFTFSIFVPGIVTLIPIQRMFFAMGLIDTWFPLILPSFFGNPVFIFLARQYFTAIPRSIDESAMIDGAGHWKIFTRLMVPLTKPLWITMIIMAFQGSWNDFLNPLVYLNSETKYTLSLGMANFMGGLSEATPQFNYYMASNLLYMLPPLVLFFFAQRYFMMGLGTLGVSQK</sequence>
<evidence type="ECO:0000256" key="2">
    <source>
        <dbReference type="ARBA" id="ARBA00022448"/>
    </source>
</evidence>
<dbReference type="GO" id="GO:0055085">
    <property type="term" value="P:transmembrane transport"/>
    <property type="evidence" value="ECO:0007669"/>
    <property type="project" value="InterPro"/>
</dbReference>
<feature type="transmembrane region" description="Helical" evidence="7">
    <location>
        <begin position="168"/>
        <end position="191"/>
    </location>
</feature>
<dbReference type="PANTHER" id="PTHR43744:SF12">
    <property type="entry name" value="ABC TRANSPORTER PERMEASE PROTEIN MG189-RELATED"/>
    <property type="match status" value="1"/>
</dbReference>
<dbReference type="AlphaFoldDB" id="A0A917W5Y9"/>
<dbReference type="InterPro" id="IPR000515">
    <property type="entry name" value="MetI-like"/>
</dbReference>
<dbReference type="InterPro" id="IPR035906">
    <property type="entry name" value="MetI-like_sf"/>
</dbReference>
<reference evidence="9" key="2">
    <citation type="submission" date="2020-09" db="EMBL/GenBank/DDBJ databases">
        <authorList>
            <person name="Sun Q."/>
            <person name="Zhou Y."/>
        </authorList>
    </citation>
    <scope>NUCLEOTIDE SEQUENCE</scope>
    <source>
        <strain evidence="9">CGMCC 4.7306</strain>
    </source>
</reference>
<dbReference type="PROSITE" id="PS50928">
    <property type="entry name" value="ABC_TM1"/>
    <property type="match status" value="1"/>
</dbReference>
<evidence type="ECO:0000313" key="9">
    <source>
        <dbReference type="EMBL" id="GGL72778.1"/>
    </source>
</evidence>
<dbReference type="Proteomes" id="UP000613840">
    <property type="component" value="Unassembled WGS sequence"/>
</dbReference>
<keyword evidence="3" id="KW-1003">Cell membrane</keyword>
<feature type="transmembrane region" description="Helical" evidence="7">
    <location>
        <begin position="273"/>
        <end position="294"/>
    </location>
</feature>
<dbReference type="PANTHER" id="PTHR43744">
    <property type="entry name" value="ABC TRANSPORTER PERMEASE PROTEIN MG189-RELATED-RELATED"/>
    <property type="match status" value="1"/>
</dbReference>
<comment type="caution">
    <text evidence="9">The sequence shown here is derived from an EMBL/GenBank/DDBJ whole genome shotgun (WGS) entry which is preliminary data.</text>
</comment>
<evidence type="ECO:0000259" key="8">
    <source>
        <dbReference type="PROSITE" id="PS50928"/>
    </source>
</evidence>
<gene>
    <name evidence="9" type="ORF">GCM10011575_33800</name>
</gene>